<reference evidence="1 2" key="1">
    <citation type="submission" date="2019-03" db="EMBL/GenBank/DDBJ databases">
        <title>An improved genome assembly of the fluke Schistosoma japonicum.</title>
        <authorList>
            <person name="Hu W."/>
            <person name="Luo F."/>
            <person name="Yin M."/>
            <person name="Mo X."/>
            <person name="Sun C."/>
            <person name="Wu Q."/>
            <person name="Zhu B."/>
            <person name="Xiang M."/>
            <person name="Wang J."/>
            <person name="Wang Y."/>
            <person name="Zhang T."/>
            <person name="Xu B."/>
            <person name="Zheng H."/>
            <person name="Feng Z."/>
        </authorList>
    </citation>
    <scope>NUCLEOTIDE SEQUENCE [LARGE SCALE GENOMIC DNA]</scope>
    <source>
        <strain evidence="1">HuSjv2</strain>
        <tissue evidence="1">Worms</tissue>
    </source>
</reference>
<keyword evidence="2" id="KW-1185">Reference proteome</keyword>
<dbReference type="AlphaFoldDB" id="A0A4Z2CLH2"/>
<gene>
    <name evidence="1" type="ORF">EWB00_009713</name>
</gene>
<comment type="caution">
    <text evidence="1">The sequence shown here is derived from an EMBL/GenBank/DDBJ whole genome shotgun (WGS) entry which is preliminary data.</text>
</comment>
<organism evidence="1 2">
    <name type="scientific">Schistosoma japonicum</name>
    <name type="common">Blood fluke</name>
    <dbReference type="NCBI Taxonomy" id="6182"/>
    <lineage>
        <taxon>Eukaryota</taxon>
        <taxon>Metazoa</taxon>
        <taxon>Spiralia</taxon>
        <taxon>Lophotrochozoa</taxon>
        <taxon>Platyhelminthes</taxon>
        <taxon>Trematoda</taxon>
        <taxon>Digenea</taxon>
        <taxon>Strigeidida</taxon>
        <taxon>Schistosomatoidea</taxon>
        <taxon>Schistosomatidae</taxon>
        <taxon>Schistosoma</taxon>
    </lineage>
</organism>
<dbReference type="Proteomes" id="UP000311919">
    <property type="component" value="Unassembled WGS sequence"/>
</dbReference>
<dbReference type="EMBL" id="SKCS01000611">
    <property type="protein sequence ID" value="TNN05077.1"/>
    <property type="molecule type" value="Genomic_DNA"/>
</dbReference>
<accession>A0A4Z2CLH2</accession>
<sequence length="78" mass="9294">MREEIRRHYPKYSFTLRLFTFHHKDFARKAIEYSEQCTASLKQIFSPLSSSHNGMSCPSLEIITVGVEYNTWSYVWKN</sequence>
<evidence type="ECO:0000313" key="2">
    <source>
        <dbReference type="Proteomes" id="UP000311919"/>
    </source>
</evidence>
<name>A0A4Z2CLH2_SCHJA</name>
<evidence type="ECO:0000313" key="1">
    <source>
        <dbReference type="EMBL" id="TNN05077.1"/>
    </source>
</evidence>
<protein>
    <submittedName>
        <fullName evidence="1">Uncharacterized protein</fullName>
    </submittedName>
</protein>
<proteinExistence type="predicted"/>